<sequence>MPHDGRQPTAPLPHWTCPNSARSSPVLAIPQKFQSGASDREQVQRYGFNVTEGGH</sequence>
<organism evidence="2 3">
    <name type="scientific">Laccaria amethystina LaAM-08-1</name>
    <dbReference type="NCBI Taxonomy" id="1095629"/>
    <lineage>
        <taxon>Eukaryota</taxon>
        <taxon>Fungi</taxon>
        <taxon>Dikarya</taxon>
        <taxon>Basidiomycota</taxon>
        <taxon>Agaricomycotina</taxon>
        <taxon>Agaricomycetes</taxon>
        <taxon>Agaricomycetidae</taxon>
        <taxon>Agaricales</taxon>
        <taxon>Agaricineae</taxon>
        <taxon>Hydnangiaceae</taxon>
        <taxon>Laccaria</taxon>
    </lineage>
</organism>
<evidence type="ECO:0000256" key="1">
    <source>
        <dbReference type="SAM" id="MobiDB-lite"/>
    </source>
</evidence>
<keyword evidence="3" id="KW-1185">Reference proteome</keyword>
<proteinExistence type="predicted"/>
<dbReference type="Proteomes" id="UP000054477">
    <property type="component" value="Unassembled WGS sequence"/>
</dbReference>
<gene>
    <name evidence="2" type="ORF">K443DRAFT_686881</name>
</gene>
<feature type="region of interest" description="Disordered" evidence="1">
    <location>
        <begin position="1"/>
        <end position="23"/>
    </location>
</feature>
<evidence type="ECO:0000313" key="3">
    <source>
        <dbReference type="Proteomes" id="UP000054477"/>
    </source>
</evidence>
<name>A0A0C9WLF4_9AGAR</name>
<reference evidence="3" key="2">
    <citation type="submission" date="2015-01" db="EMBL/GenBank/DDBJ databases">
        <title>Evolutionary Origins and Diversification of the Mycorrhizal Mutualists.</title>
        <authorList>
            <consortium name="DOE Joint Genome Institute"/>
            <consortium name="Mycorrhizal Genomics Consortium"/>
            <person name="Kohler A."/>
            <person name="Kuo A."/>
            <person name="Nagy L.G."/>
            <person name="Floudas D."/>
            <person name="Copeland A."/>
            <person name="Barry K.W."/>
            <person name="Cichocki N."/>
            <person name="Veneault-Fourrey C."/>
            <person name="LaButti K."/>
            <person name="Lindquist E.A."/>
            <person name="Lipzen A."/>
            <person name="Lundell T."/>
            <person name="Morin E."/>
            <person name="Murat C."/>
            <person name="Riley R."/>
            <person name="Ohm R."/>
            <person name="Sun H."/>
            <person name="Tunlid A."/>
            <person name="Henrissat B."/>
            <person name="Grigoriev I.V."/>
            <person name="Hibbett D.S."/>
            <person name="Martin F."/>
        </authorList>
    </citation>
    <scope>NUCLEOTIDE SEQUENCE [LARGE SCALE GENOMIC DNA]</scope>
    <source>
        <strain evidence="3">LaAM-08-1</strain>
    </source>
</reference>
<accession>A0A0C9WLF4</accession>
<dbReference type="OrthoDB" id="3119157at2759"/>
<protein>
    <submittedName>
        <fullName evidence="2">Unplaced genomic scaffold K443scaffold_704, whole genome shotgun sequence</fullName>
    </submittedName>
</protein>
<dbReference type="HOGENOM" id="CLU_187841_1_0_1"/>
<evidence type="ECO:0000313" key="2">
    <source>
        <dbReference type="EMBL" id="KIJ90245.1"/>
    </source>
</evidence>
<dbReference type="AlphaFoldDB" id="A0A0C9WLF4"/>
<dbReference type="EMBL" id="KN839239">
    <property type="protein sequence ID" value="KIJ90245.1"/>
    <property type="molecule type" value="Genomic_DNA"/>
</dbReference>
<reference evidence="2 3" key="1">
    <citation type="submission" date="2014-04" db="EMBL/GenBank/DDBJ databases">
        <authorList>
            <consortium name="DOE Joint Genome Institute"/>
            <person name="Kuo A."/>
            <person name="Kohler A."/>
            <person name="Nagy L.G."/>
            <person name="Floudas D."/>
            <person name="Copeland A."/>
            <person name="Barry K.W."/>
            <person name="Cichocki N."/>
            <person name="Veneault-Fourrey C."/>
            <person name="LaButti K."/>
            <person name="Lindquist E.A."/>
            <person name="Lipzen A."/>
            <person name="Lundell T."/>
            <person name="Morin E."/>
            <person name="Murat C."/>
            <person name="Sun H."/>
            <person name="Tunlid A."/>
            <person name="Henrissat B."/>
            <person name="Grigoriev I.V."/>
            <person name="Hibbett D.S."/>
            <person name="Martin F."/>
            <person name="Nordberg H.P."/>
            <person name="Cantor M.N."/>
            <person name="Hua S.X."/>
        </authorList>
    </citation>
    <scope>NUCLEOTIDE SEQUENCE [LARGE SCALE GENOMIC DNA]</scope>
    <source>
        <strain evidence="2 3">LaAM-08-1</strain>
    </source>
</reference>